<dbReference type="Proteomes" id="UP000265643">
    <property type="component" value="Unassembled WGS sequence"/>
</dbReference>
<evidence type="ECO:0000313" key="3">
    <source>
        <dbReference type="Proteomes" id="UP000265643"/>
    </source>
</evidence>
<sequence>MRNFFSICSPEEQQATSCENIGQNPTEKRRTRFFFEGFEIPCDQETDQWKNRNQNLIPDIQSSIQTVSRQWKEQKETDSQAQQPVFQDMGKKCSKKSGQGKCRQTDTIRRVE</sequence>
<reference evidence="3" key="1">
    <citation type="submission" date="2018-09" db="EMBL/GenBank/DDBJ databases">
        <title>Draft Genome Sequence of Mediterraneibacter sp. KCTC 15684.</title>
        <authorList>
            <person name="Kim J.S."/>
            <person name="Han K.I."/>
            <person name="Suh M.K."/>
            <person name="Lee K.C."/>
            <person name="Eom M.K."/>
            <person name="Lee J.H."/>
            <person name="Park S.H."/>
            <person name="Kang S.W."/>
            <person name="Park J.E."/>
            <person name="Oh B.S."/>
            <person name="Yu S.Y."/>
            <person name="Choi S.H."/>
            <person name="Lee D.H."/>
            <person name="Yoon H."/>
            <person name="Kim B."/>
            <person name="Yang S.J."/>
            <person name="Lee J.S."/>
        </authorList>
    </citation>
    <scope>NUCLEOTIDE SEQUENCE [LARGE SCALE GENOMIC DNA]</scope>
    <source>
        <strain evidence="3">KCTC 15684</strain>
    </source>
</reference>
<feature type="compositionally biased region" description="Basic and acidic residues" evidence="1">
    <location>
        <begin position="103"/>
        <end position="112"/>
    </location>
</feature>
<evidence type="ECO:0000313" key="2">
    <source>
        <dbReference type="EMBL" id="GCA68315.1"/>
    </source>
</evidence>
<evidence type="ECO:0000256" key="1">
    <source>
        <dbReference type="SAM" id="MobiDB-lite"/>
    </source>
</evidence>
<protein>
    <submittedName>
        <fullName evidence="2">Uncharacterized protein</fullName>
    </submittedName>
</protein>
<organism evidence="2 3">
    <name type="scientific">Mediterraneibacter butyricigenes</name>
    <dbReference type="NCBI Taxonomy" id="2316025"/>
    <lineage>
        <taxon>Bacteria</taxon>
        <taxon>Bacillati</taxon>
        <taxon>Bacillota</taxon>
        <taxon>Clostridia</taxon>
        <taxon>Lachnospirales</taxon>
        <taxon>Lachnospiraceae</taxon>
        <taxon>Mediterraneibacter</taxon>
    </lineage>
</organism>
<feature type="region of interest" description="Disordered" evidence="1">
    <location>
        <begin position="67"/>
        <end position="112"/>
    </location>
</feature>
<accession>A0A391P3W6</accession>
<dbReference type="EMBL" id="BHGK01000001">
    <property type="protein sequence ID" value="GCA68315.1"/>
    <property type="molecule type" value="Genomic_DNA"/>
</dbReference>
<keyword evidence="3" id="KW-1185">Reference proteome</keyword>
<comment type="caution">
    <text evidence="2">The sequence shown here is derived from an EMBL/GenBank/DDBJ whole genome shotgun (WGS) entry which is preliminary data.</text>
</comment>
<gene>
    <name evidence="2" type="ORF">KGMB01110_27510</name>
</gene>
<proteinExistence type="predicted"/>
<name>A0A391P3W6_9FIRM</name>
<dbReference type="AlphaFoldDB" id="A0A391P3W6"/>